<dbReference type="EMBL" id="CAJVNV010000025">
    <property type="protein sequence ID" value="CAG7968275.1"/>
    <property type="molecule type" value="Genomic_DNA"/>
</dbReference>
<accession>A0A9W4MND5</accession>
<proteinExistence type="predicted"/>
<evidence type="ECO:0000313" key="3">
    <source>
        <dbReference type="Proteomes" id="UP001153461"/>
    </source>
</evidence>
<comment type="caution">
    <text evidence="2">The sequence shown here is derived from an EMBL/GenBank/DDBJ whole genome shotgun (WGS) entry which is preliminary data.</text>
</comment>
<gene>
    <name evidence="2" type="ORF">PNAL_LOCUS973</name>
</gene>
<name>A0A9W4MND5_PENNA</name>
<sequence>MSDNEHAVPGMGTPPNSPVPSSNLAGPSGLGTPPSSPVAQSTNPAGPAGPAGPVGPVGPAGQQPAATSVSLAPASMQAPVASTGQQPGTSMSIALPDMQVPVRPRIGPAQHHDELSTPSPLTLTSRLPSISQNSASVHTQPMAGTQVASGSVGESHRAGHDERAARVQRITQPPPLIWVPPPTSPPPGLSIQTTHDLGQQSAVRPAELSYFQGSPPGTTTSAPTQYPWVQQSDARPAIPGLTYFQGSPPGTTTFASTQPPYASGSAHVTAFGAPFVTQGLPRHAYVQPPAESSVPPWQTSGNNPVGSVTFAGMAQPNAYQYPPPPGVDLIASSTGGLPTAGTEQPVPRQFSVTPPWHRENDAVFLFP</sequence>
<protein>
    <submittedName>
        <fullName evidence="2">Uncharacterized protein</fullName>
    </submittedName>
</protein>
<dbReference type="Proteomes" id="UP001153461">
    <property type="component" value="Unassembled WGS sequence"/>
</dbReference>
<feature type="region of interest" description="Disordered" evidence="1">
    <location>
        <begin position="1"/>
        <end position="126"/>
    </location>
</feature>
<feature type="compositionally biased region" description="Polar residues" evidence="1">
    <location>
        <begin position="80"/>
        <end position="92"/>
    </location>
</feature>
<organism evidence="2 3">
    <name type="scientific">Penicillium nalgiovense</name>
    <dbReference type="NCBI Taxonomy" id="60175"/>
    <lineage>
        <taxon>Eukaryota</taxon>
        <taxon>Fungi</taxon>
        <taxon>Dikarya</taxon>
        <taxon>Ascomycota</taxon>
        <taxon>Pezizomycotina</taxon>
        <taxon>Eurotiomycetes</taxon>
        <taxon>Eurotiomycetidae</taxon>
        <taxon>Eurotiales</taxon>
        <taxon>Aspergillaceae</taxon>
        <taxon>Penicillium</taxon>
    </lineage>
</organism>
<dbReference type="AlphaFoldDB" id="A0A9W4MND5"/>
<evidence type="ECO:0000256" key="1">
    <source>
        <dbReference type="SAM" id="MobiDB-lite"/>
    </source>
</evidence>
<dbReference type="OrthoDB" id="121380at2759"/>
<reference evidence="2" key="1">
    <citation type="submission" date="2021-07" db="EMBL/GenBank/DDBJ databases">
        <authorList>
            <person name="Branca A.L. A."/>
        </authorList>
    </citation>
    <scope>NUCLEOTIDE SEQUENCE</scope>
</reference>
<evidence type="ECO:0000313" key="2">
    <source>
        <dbReference type="EMBL" id="CAG7968275.1"/>
    </source>
</evidence>
<feature type="compositionally biased region" description="Polar residues" evidence="1">
    <location>
        <begin position="116"/>
        <end position="126"/>
    </location>
</feature>
<feature type="compositionally biased region" description="Low complexity" evidence="1">
    <location>
        <begin position="57"/>
        <end position="66"/>
    </location>
</feature>